<sequence>MATEPPQKKNRRRPNFSEHELLMLISEVKKKSQVLGKNDEPGSSFKDRENAWNEVTKSINNISNIQRSTTEIKIKFKNLKSSVKMKKLNELKGPKGRDQGKKEPVIYTPTEEAVLTLLEDAEAWEGEELHYIQEEAGPSNYEQDNYGLPTLTTSTTKPSRNNTIPSMTLAPPRSAPSPTLSMTSQPVVAASGKGNNKANRTDTLIDIVENLATKIPLPLNEDQRSFMAYGEVVSYKLRKMDKLQATFAEKLINDALFLGTTGKAISVDEQLAVYRRRRKKEDENKARKEKLWSWITWFTTTMSQTVNPLQQVPNQQHDIHTPTPTEHDQPNTQVKRRKLLTKNEPLEDSTESNTSNTTFLSHYTKLDWLALALTCFLWALLMKVAIMVEFGAVFFIFSAFIFMWYNMRSGPKKRGEISAYSVFNPNCENIEGTFTAEQFERELLHKM</sequence>
<feature type="compositionally biased region" description="Basic and acidic residues" evidence="4">
    <location>
        <begin position="317"/>
        <end position="329"/>
    </location>
</feature>
<evidence type="ECO:0000256" key="1">
    <source>
        <dbReference type="ARBA" id="ARBA00011764"/>
    </source>
</evidence>
<dbReference type="AlphaFoldDB" id="A0AAE1USB6"/>
<keyword evidence="9" id="KW-1185">Reference proteome</keyword>
<evidence type="ECO:0000256" key="3">
    <source>
        <dbReference type="ARBA" id="ARBA00025466"/>
    </source>
</evidence>
<dbReference type="InterPro" id="IPR019387">
    <property type="entry name" value="SAYSvFN_dom"/>
</dbReference>
<comment type="subunit">
    <text evidence="1">Self-associates forming complexes of several hundred monomers.</text>
</comment>
<comment type="caution">
    <text evidence="8">The sequence shown here is derived from an EMBL/GenBank/DDBJ whole genome shotgun (WGS) entry which is preliminary data.</text>
</comment>
<gene>
    <name evidence="8" type="ORF">Pmani_000777</name>
</gene>
<comment type="function">
    <text evidence="3">Involved in transvection phenomena (= synapsis-dependent gene expression), where the synaptic pairing of chromosomes carrying genes with which zeste interacts influences the expression of these genes. Zeste binds to DNA and stimulates transcription from a nearby promoter.</text>
</comment>
<evidence type="ECO:0000256" key="4">
    <source>
        <dbReference type="SAM" id="MobiDB-lite"/>
    </source>
</evidence>
<dbReference type="PANTHER" id="PTHR13527:SF0">
    <property type="entry name" value="SAYSVFN DOMAIN-CONTAINING PROTEIN 1"/>
    <property type="match status" value="1"/>
</dbReference>
<accession>A0AAE1USB6</accession>
<dbReference type="InterPro" id="IPR039159">
    <property type="entry name" value="SAYSD1"/>
</dbReference>
<feature type="domain" description="Myb/SANT-like DNA-binding" evidence="7">
    <location>
        <begin position="12"/>
        <end position="87"/>
    </location>
</feature>
<evidence type="ECO:0000313" key="9">
    <source>
        <dbReference type="Proteomes" id="UP001292094"/>
    </source>
</evidence>
<name>A0AAE1USB6_9EUCA</name>
<evidence type="ECO:0000256" key="5">
    <source>
        <dbReference type="SAM" id="Phobius"/>
    </source>
</evidence>
<feature type="region of interest" description="Disordered" evidence="4">
    <location>
        <begin position="314"/>
        <end position="333"/>
    </location>
</feature>
<reference evidence="8" key="1">
    <citation type="submission" date="2023-11" db="EMBL/GenBank/DDBJ databases">
        <title>Genome assemblies of two species of porcelain crab, Petrolisthes cinctipes and Petrolisthes manimaculis (Anomura: Porcellanidae).</title>
        <authorList>
            <person name="Angst P."/>
        </authorList>
    </citation>
    <scope>NUCLEOTIDE SEQUENCE</scope>
    <source>
        <strain evidence="8">PB745_02</strain>
        <tissue evidence="8">Gill</tissue>
    </source>
</reference>
<feature type="domain" description="SAYSvFN" evidence="6">
    <location>
        <begin position="376"/>
        <end position="443"/>
    </location>
</feature>
<dbReference type="Proteomes" id="UP001292094">
    <property type="component" value="Unassembled WGS sequence"/>
</dbReference>
<organism evidence="8 9">
    <name type="scientific">Petrolisthes manimaculis</name>
    <dbReference type="NCBI Taxonomy" id="1843537"/>
    <lineage>
        <taxon>Eukaryota</taxon>
        <taxon>Metazoa</taxon>
        <taxon>Ecdysozoa</taxon>
        <taxon>Arthropoda</taxon>
        <taxon>Crustacea</taxon>
        <taxon>Multicrustacea</taxon>
        <taxon>Malacostraca</taxon>
        <taxon>Eumalacostraca</taxon>
        <taxon>Eucarida</taxon>
        <taxon>Decapoda</taxon>
        <taxon>Pleocyemata</taxon>
        <taxon>Anomura</taxon>
        <taxon>Galatheoidea</taxon>
        <taxon>Porcellanidae</taxon>
        <taxon>Petrolisthes</taxon>
    </lineage>
</organism>
<evidence type="ECO:0000313" key="8">
    <source>
        <dbReference type="EMBL" id="KAK4328835.1"/>
    </source>
</evidence>
<dbReference type="Pfam" id="PF10260">
    <property type="entry name" value="SAYSvFN"/>
    <property type="match status" value="1"/>
</dbReference>
<keyword evidence="5" id="KW-1133">Transmembrane helix</keyword>
<dbReference type="EMBL" id="JAWZYT010000054">
    <property type="protein sequence ID" value="KAK4328835.1"/>
    <property type="molecule type" value="Genomic_DNA"/>
</dbReference>
<feature type="region of interest" description="Disordered" evidence="4">
    <location>
        <begin position="152"/>
        <end position="182"/>
    </location>
</feature>
<proteinExistence type="predicted"/>
<feature type="transmembrane region" description="Helical" evidence="5">
    <location>
        <begin position="376"/>
        <end position="405"/>
    </location>
</feature>
<evidence type="ECO:0000259" key="7">
    <source>
        <dbReference type="Pfam" id="PF13873"/>
    </source>
</evidence>
<keyword evidence="5" id="KW-0472">Membrane</keyword>
<dbReference type="PANTHER" id="PTHR13527">
    <property type="entry name" value="SAYSVFN DOMAIN-CONTAINING PROTEIN 1"/>
    <property type="match status" value="1"/>
</dbReference>
<dbReference type="Pfam" id="PF13873">
    <property type="entry name" value="Myb_DNA-bind_5"/>
    <property type="match status" value="1"/>
</dbReference>
<evidence type="ECO:0000256" key="2">
    <source>
        <dbReference type="ARBA" id="ARBA00016807"/>
    </source>
</evidence>
<dbReference type="InterPro" id="IPR028002">
    <property type="entry name" value="Myb_DNA-bind_5"/>
</dbReference>
<protein>
    <recommendedName>
        <fullName evidence="2">Regulatory protein zeste</fullName>
    </recommendedName>
</protein>
<evidence type="ECO:0000259" key="6">
    <source>
        <dbReference type="Pfam" id="PF10260"/>
    </source>
</evidence>
<keyword evidence="5" id="KW-0812">Transmembrane</keyword>